<keyword evidence="2" id="KW-0472">Membrane</keyword>
<sequence>MEQNYLRKIIQKNTRGPLLISLILIFIFVAGYTQESHKWSTLFTPLAEENSVEGIQSLHKQGKFYFQLKKADIYFLDYGIYSYNTVNGIKSSEEKLSQVYGVLVLDDGYLLTLLPKNYLDMSEEELTSVTAVANLDALNGNEYHMEAYDEMVTTLSDAFGIDSSVVKENVPEICVTIPENGRLGDQALFLVILSGFLISLAFFLYQLLIIFNYRLSKFYRKLAKTGNAEDIEYSINRAAADGTCLYINTLKSAGFTGLVTSDYIIGKKNTSLMLGNTKDLVWVHLKLIRHKTYFITVGKSYQVLFYFKGVKAPITINCNKEETAAGLIGAVSENLRVCCEYSDELAKLYRKNYDAFLKEVTERVSARNQEEYGYDENSEAGNYRTDSSETESSREESNTDETTL</sequence>
<proteinExistence type="predicted"/>
<feature type="transmembrane region" description="Helical" evidence="2">
    <location>
        <begin position="187"/>
        <end position="211"/>
    </location>
</feature>
<keyword evidence="2" id="KW-1133">Transmembrane helix</keyword>
<evidence type="ECO:0000313" key="4">
    <source>
        <dbReference type="Proteomes" id="UP000184612"/>
    </source>
</evidence>
<organism evidence="3 4">
    <name type="scientific">Anaerocolumna xylanovorans DSM 12503</name>
    <dbReference type="NCBI Taxonomy" id="1121345"/>
    <lineage>
        <taxon>Bacteria</taxon>
        <taxon>Bacillati</taxon>
        <taxon>Bacillota</taxon>
        <taxon>Clostridia</taxon>
        <taxon>Lachnospirales</taxon>
        <taxon>Lachnospiraceae</taxon>
        <taxon>Anaerocolumna</taxon>
    </lineage>
</organism>
<dbReference type="OrthoDB" id="2041367at2"/>
<evidence type="ECO:0000313" key="3">
    <source>
        <dbReference type="EMBL" id="SHO52934.1"/>
    </source>
</evidence>
<dbReference type="RefSeq" id="WP_073590515.1">
    <property type="nucleotide sequence ID" value="NZ_FRFD01000012.1"/>
</dbReference>
<reference evidence="3 4" key="1">
    <citation type="submission" date="2016-12" db="EMBL/GenBank/DDBJ databases">
        <authorList>
            <person name="Song W.-J."/>
            <person name="Kurnit D.M."/>
        </authorList>
    </citation>
    <scope>NUCLEOTIDE SEQUENCE [LARGE SCALE GENOMIC DNA]</scope>
    <source>
        <strain evidence="3 4">DSM 12503</strain>
    </source>
</reference>
<keyword evidence="2" id="KW-0812">Transmembrane</keyword>
<dbReference type="AlphaFoldDB" id="A0A1M7YJZ4"/>
<name>A0A1M7YJZ4_9FIRM</name>
<keyword evidence="4" id="KW-1185">Reference proteome</keyword>
<evidence type="ECO:0000256" key="1">
    <source>
        <dbReference type="SAM" id="MobiDB-lite"/>
    </source>
</evidence>
<feature type="transmembrane region" description="Helical" evidence="2">
    <location>
        <begin position="16"/>
        <end position="33"/>
    </location>
</feature>
<feature type="region of interest" description="Disordered" evidence="1">
    <location>
        <begin position="367"/>
        <end position="404"/>
    </location>
</feature>
<evidence type="ECO:0000256" key="2">
    <source>
        <dbReference type="SAM" id="Phobius"/>
    </source>
</evidence>
<gene>
    <name evidence="3" type="ORF">SAMN02745217_03872</name>
</gene>
<protein>
    <submittedName>
        <fullName evidence="3">Uncharacterized protein</fullName>
    </submittedName>
</protein>
<dbReference type="Proteomes" id="UP000184612">
    <property type="component" value="Unassembled WGS sequence"/>
</dbReference>
<dbReference type="EMBL" id="FRFD01000012">
    <property type="protein sequence ID" value="SHO52934.1"/>
    <property type="molecule type" value="Genomic_DNA"/>
</dbReference>
<accession>A0A1M7YJZ4</accession>